<feature type="region of interest" description="Disordered" evidence="8">
    <location>
        <begin position="1"/>
        <end position="34"/>
    </location>
</feature>
<evidence type="ECO:0000256" key="1">
    <source>
        <dbReference type="ARBA" id="ARBA00004123"/>
    </source>
</evidence>
<dbReference type="GO" id="GO:0006355">
    <property type="term" value="P:regulation of DNA-templated transcription"/>
    <property type="evidence" value="ECO:0007669"/>
    <property type="project" value="InterPro"/>
</dbReference>
<evidence type="ECO:0000256" key="4">
    <source>
        <dbReference type="ARBA" id="ARBA00023159"/>
    </source>
</evidence>
<dbReference type="Pfam" id="PF05669">
    <property type="entry name" value="Med31"/>
    <property type="match status" value="1"/>
</dbReference>
<evidence type="ECO:0000256" key="3">
    <source>
        <dbReference type="ARBA" id="ARBA00023015"/>
    </source>
</evidence>
<dbReference type="Proteomes" id="UP000324585">
    <property type="component" value="Unassembled WGS sequence"/>
</dbReference>
<keyword evidence="5 7" id="KW-0804">Transcription</keyword>
<name>A0A5J4Z021_PORPP</name>
<comment type="caution">
    <text evidence="9">The sequence shown here is derived from an EMBL/GenBank/DDBJ whole genome shotgun (WGS) entry which is preliminary data.</text>
</comment>
<protein>
    <recommendedName>
        <fullName evidence="7">Mediator of RNA polymerase II transcription subunit 31</fullName>
    </recommendedName>
</protein>
<dbReference type="AlphaFoldDB" id="A0A5J4Z021"/>
<dbReference type="InterPro" id="IPR008831">
    <property type="entry name" value="Mediator_Med31"/>
</dbReference>
<keyword evidence="10" id="KW-1185">Reference proteome</keyword>
<dbReference type="EMBL" id="VRMN01000002">
    <property type="protein sequence ID" value="KAA8496620.1"/>
    <property type="molecule type" value="Genomic_DNA"/>
</dbReference>
<dbReference type="OrthoDB" id="10257739at2759"/>
<dbReference type="InterPro" id="IPR038089">
    <property type="entry name" value="Med31_sf"/>
</dbReference>
<evidence type="ECO:0000256" key="6">
    <source>
        <dbReference type="ARBA" id="ARBA00023242"/>
    </source>
</evidence>
<evidence type="ECO:0000256" key="8">
    <source>
        <dbReference type="SAM" id="MobiDB-lite"/>
    </source>
</evidence>
<sequence>MANDGEGKGPDVSADADVEIGTNAELERDEKAAPGLEEKDRFQVELELVQCLASPAYLHFLAQHMYLDDPDFVRYLEYLTYWKRPDYCKYIQFPHALHFLELLQDASFRAALKRPDYTLYLHQQQGYFWQYRVSSTL</sequence>
<reference evidence="10" key="1">
    <citation type="journal article" date="2019" name="Nat. Commun.">
        <title>Expansion of phycobilisome linker gene families in mesophilic red algae.</title>
        <authorList>
            <person name="Lee J."/>
            <person name="Kim D."/>
            <person name="Bhattacharya D."/>
            <person name="Yoon H.S."/>
        </authorList>
    </citation>
    <scope>NUCLEOTIDE SEQUENCE [LARGE SCALE GENOMIC DNA]</scope>
    <source>
        <strain evidence="10">CCMP 1328</strain>
    </source>
</reference>
<dbReference type="GO" id="GO:0016592">
    <property type="term" value="C:mediator complex"/>
    <property type="evidence" value="ECO:0007669"/>
    <property type="project" value="InterPro"/>
</dbReference>
<keyword evidence="4 7" id="KW-0010">Activator</keyword>
<comment type="subunit">
    <text evidence="7">Component of the Mediator complex.</text>
</comment>
<keyword evidence="3 7" id="KW-0805">Transcription regulation</keyword>
<evidence type="ECO:0000256" key="2">
    <source>
        <dbReference type="ARBA" id="ARBA00006378"/>
    </source>
</evidence>
<gene>
    <name evidence="9" type="ORF">FVE85_0349</name>
</gene>
<accession>A0A5J4Z021</accession>
<comment type="subcellular location">
    <subcellularLocation>
        <location evidence="1 7">Nucleus</location>
    </subcellularLocation>
</comment>
<dbReference type="Gene3D" id="1.10.10.1340">
    <property type="entry name" value="Mediator of RNA polymerase II, submodule Med31 (Soh1)"/>
    <property type="match status" value="1"/>
</dbReference>
<dbReference type="PANTHER" id="PTHR13186">
    <property type="entry name" value="MEDIATOR OF RNA POLYMERASE II TRANSCRIPTION SUBUNIT 31"/>
    <property type="match status" value="1"/>
</dbReference>
<feature type="compositionally biased region" description="Basic and acidic residues" evidence="8">
    <location>
        <begin position="25"/>
        <end position="34"/>
    </location>
</feature>
<evidence type="ECO:0000256" key="5">
    <source>
        <dbReference type="ARBA" id="ARBA00023163"/>
    </source>
</evidence>
<comment type="function">
    <text evidence="7">Component of the Mediator complex, a coactivator involved in the regulated transcription of nearly all RNA polymerase II-dependent genes. Mediator functions as a bridge to convey information from gene-specific regulatory proteins to the basal RNA polymerase II transcription machinery. Mediator is recruited to promoters by direct interactions with regulatory proteins and serves as a scaffold for the assembly of a functional preinitiation complex with RNA polymerase II and the general transcription factors.</text>
</comment>
<organism evidence="9 10">
    <name type="scientific">Porphyridium purpureum</name>
    <name type="common">Red alga</name>
    <name type="synonym">Porphyridium cruentum</name>
    <dbReference type="NCBI Taxonomy" id="35688"/>
    <lineage>
        <taxon>Eukaryota</taxon>
        <taxon>Rhodophyta</taxon>
        <taxon>Bangiophyceae</taxon>
        <taxon>Porphyridiales</taxon>
        <taxon>Porphyridiaceae</taxon>
        <taxon>Porphyridium</taxon>
    </lineage>
</organism>
<dbReference type="GO" id="GO:0003712">
    <property type="term" value="F:transcription coregulator activity"/>
    <property type="evidence" value="ECO:0007669"/>
    <property type="project" value="InterPro"/>
</dbReference>
<keyword evidence="6 7" id="KW-0539">Nucleus</keyword>
<dbReference type="OMA" id="QGILNQP"/>
<evidence type="ECO:0000313" key="10">
    <source>
        <dbReference type="Proteomes" id="UP000324585"/>
    </source>
</evidence>
<evidence type="ECO:0000256" key="7">
    <source>
        <dbReference type="RuleBase" id="RU364129"/>
    </source>
</evidence>
<evidence type="ECO:0000313" key="9">
    <source>
        <dbReference type="EMBL" id="KAA8496620.1"/>
    </source>
</evidence>
<proteinExistence type="inferred from homology"/>
<comment type="similarity">
    <text evidence="2 7">Belongs to the Mediator complex subunit 31 family.</text>
</comment>